<keyword evidence="3" id="KW-0863">Zinc-finger</keyword>
<dbReference type="SMART" id="SM00249">
    <property type="entry name" value="PHD"/>
    <property type="match status" value="2"/>
</dbReference>
<dbReference type="Gene3D" id="3.40.50.300">
    <property type="entry name" value="P-loop containing nucleotide triphosphate hydrolases"/>
    <property type="match status" value="1"/>
</dbReference>
<keyword evidence="4" id="KW-0862">Zinc</keyword>
<organism evidence="6 7">
    <name type="scientific">Actinidia rufa</name>
    <dbReference type="NCBI Taxonomy" id="165716"/>
    <lineage>
        <taxon>Eukaryota</taxon>
        <taxon>Viridiplantae</taxon>
        <taxon>Streptophyta</taxon>
        <taxon>Embryophyta</taxon>
        <taxon>Tracheophyta</taxon>
        <taxon>Spermatophyta</taxon>
        <taxon>Magnoliopsida</taxon>
        <taxon>eudicotyledons</taxon>
        <taxon>Gunneridae</taxon>
        <taxon>Pentapetalae</taxon>
        <taxon>asterids</taxon>
        <taxon>Ericales</taxon>
        <taxon>Actinidiaceae</taxon>
        <taxon>Actinidia</taxon>
    </lineage>
</organism>
<evidence type="ECO:0000256" key="3">
    <source>
        <dbReference type="ARBA" id="ARBA00022771"/>
    </source>
</evidence>
<evidence type="ECO:0000313" key="7">
    <source>
        <dbReference type="Proteomes" id="UP000585474"/>
    </source>
</evidence>
<dbReference type="InterPro" id="IPR027417">
    <property type="entry name" value="P-loop_NTPase"/>
</dbReference>
<dbReference type="Pfam" id="PF03107">
    <property type="entry name" value="C1_2"/>
    <property type="match status" value="2"/>
</dbReference>
<evidence type="ECO:0000256" key="1">
    <source>
        <dbReference type="ARBA" id="ARBA00022723"/>
    </source>
</evidence>
<name>A0A7J0FC36_9ERIC</name>
<evidence type="ECO:0000313" key="6">
    <source>
        <dbReference type="EMBL" id="GFY96241.1"/>
    </source>
</evidence>
<sequence length="500" mass="57501">MDWLLDSYGTGPIRTMDTPSQIAIVIRRRPFNIRCQYQHVAEMDVQKQLLEMDMEEQAMRDVHEQLMHPIIIAMKGHPCTGKTTIARTLAGSLGYPLLAQDDLLDYAGDKSFEAICRIAATQLSLRIRVVIDSPLTSQAHRDRLVQLAESTRARLIIVECIPRDEYEWRQRLERRAMVDQSYKPSTWGDLQEMLGKYEDYDVGAVPKLILDTTKVFKHGGLVSATLRIAFYQNPHIVELDQWEDLAMSRLKAKQSKEERGRYKHLHTLGLSNEGKDTKGTCNICSELVSGQAYDCDECEFILHKFCAELSDKVQRLPDECPPFFRAIPPAYSFPEKHVCDACIDAKKGFSDECYDCLFLTNLKCKLLPTILHHECHEHPLRIAIIPLNSNFEFICRGCGHFGKGIAYGCHRCRLHFHVSCLLLPRTLKHRTHGDPLTLNYFPPNDGSSEYYCNACEGERKPSHWIYYCADHEFAAHMSCMTPEVRPYDMQNVKRLEILRM</sequence>
<dbReference type="InterPro" id="IPR004146">
    <property type="entry name" value="DC1"/>
</dbReference>
<feature type="domain" description="Phorbol-ester/DAG-type" evidence="5">
    <location>
        <begin position="265"/>
        <end position="320"/>
    </location>
</feature>
<keyword evidence="7" id="KW-1185">Reference proteome</keyword>
<reference evidence="6 7" key="1">
    <citation type="submission" date="2019-07" db="EMBL/GenBank/DDBJ databases">
        <title>De Novo Assembly of kiwifruit Actinidia rufa.</title>
        <authorList>
            <person name="Sugita-Konishi S."/>
            <person name="Sato K."/>
            <person name="Mori E."/>
            <person name="Abe Y."/>
            <person name="Kisaki G."/>
            <person name="Hamano K."/>
            <person name="Suezawa K."/>
            <person name="Otani M."/>
            <person name="Fukuda T."/>
            <person name="Manabe T."/>
            <person name="Gomi K."/>
            <person name="Tabuchi M."/>
            <person name="Akimitsu K."/>
            <person name="Kataoka I."/>
        </authorList>
    </citation>
    <scope>NUCLEOTIDE SEQUENCE [LARGE SCALE GENOMIC DNA]</scope>
    <source>
        <strain evidence="7">cv. Fuchu</strain>
    </source>
</reference>
<dbReference type="Gene3D" id="3.30.60.20">
    <property type="match status" value="1"/>
</dbReference>
<dbReference type="Pfam" id="PF13671">
    <property type="entry name" value="AAA_33"/>
    <property type="match status" value="1"/>
</dbReference>
<proteinExistence type="predicted"/>
<dbReference type="GO" id="GO:0008270">
    <property type="term" value="F:zinc ion binding"/>
    <property type="evidence" value="ECO:0007669"/>
    <property type="project" value="UniProtKB-KW"/>
</dbReference>
<evidence type="ECO:0000256" key="4">
    <source>
        <dbReference type="ARBA" id="ARBA00022833"/>
    </source>
</evidence>
<dbReference type="InterPro" id="IPR001965">
    <property type="entry name" value="Znf_PHD"/>
</dbReference>
<dbReference type="Proteomes" id="UP000585474">
    <property type="component" value="Unassembled WGS sequence"/>
</dbReference>
<dbReference type="EMBL" id="BJWL01000011">
    <property type="protein sequence ID" value="GFY96241.1"/>
    <property type="molecule type" value="Genomic_DNA"/>
</dbReference>
<dbReference type="AlphaFoldDB" id="A0A7J0FC36"/>
<accession>A0A7J0FC36</accession>
<gene>
    <name evidence="6" type="ORF">Acr_11g0005470</name>
</gene>
<dbReference type="InterPro" id="IPR046349">
    <property type="entry name" value="C1-like_sf"/>
</dbReference>
<keyword evidence="1" id="KW-0479">Metal-binding</keyword>
<dbReference type="SUPFAM" id="SSF57889">
    <property type="entry name" value="Cysteine-rich domain"/>
    <property type="match status" value="2"/>
</dbReference>
<evidence type="ECO:0000256" key="2">
    <source>
        <dbReference type="ARBA" id="ARBA00022737"/>
    </source>
</evidence>
<dbReference type="InterPro" id="IPR002219">
    <property type="entry name" value="PKC_DAG/PE"/>
</dbReference>
<dbReference type="PROSITE" id="PS50081">
    <property type="entry name" value="ZF_DAG_PE_2"/>
    <property type="match status" value="1"/>
</dbReference>
<keyword evidence="2" id="KW-0677">Repeat</keyword>
<dbReference type="PANTHER" id="PTHR37807:SF4">
    <property type="entry name" value="DC1 DOMAIN-CONTAINING PROTEIN"/>
    <property type="match status" value="1"/>
</dbReference>
<dbReference type="OrthoDB" id="851844at2759"/>
<dbReference type="PANTHER" id="PTHR37807">
    <property type="entry name" value="OS07G0160300 PROTEIN"/>
    <property type="match status" value="1"/>
</dbReference>
<comment type="caution">
    <text evidence="6">The sequence shown here is derived from an EMBL/GenBank/DDBJ whole genome shotgun (WGS) entry which is preliminary data.</text>
</comment>
<dbReference type="SUPFAM" id="SSF52540">
    <property type="entry name" value="P-loop containing nucleoside triphosphate hydrolases"/>
    <property type="match status" value="1"/>
</dbReference>
<protein>
    <recommendedName>
        <fullName evidence="5">Phorbol-ester/DAG-type domain-containing protein</fullName>
    </recommendedName>
</protein>
<evidence type="ECO:0000259" key="5">
    <source>
        <dbReference type="PROSITE" id="PS50081"/>
    </source>
</evidence>